<dbReference type="InterPro" id="IPR041698">
    <property type="entry name" value="Methyltransf_25"/>
</dbReference>
<comment type="caution">
    <text evidence="2">The sequence shown here is derived from an EMBL/GenBank/DDBJ whole genome shotgun (WGS) entry which is preliminary data.</text>
</comment>
<protein>
    <submittedName>
        <fullName evidence="2">S-adenosyl-L-methionine-dependent methyltransferase</fullName>
    </submittedName>
</protein>
<dbReference type="AlphaFoldDB" id="A0A1Y1V4X3"/>
<dbReference type="GO" id="GO:0032259">
    <property type="term" value="P:methylation"/>
    <property type="evidence" value="ECO:0007669"/>
    <property type="project" value="UniProtKB-KW"/>
</dbReference>
<feature type="domain" description="Methyltransferase" evidence="1">
    <location>
        <begin position="48"/>
        <end position="148"/>
    </location>
</feature>
<dbReference type="EMBL" id="MCFH01000031">
    <property type="protein sequence ID" value="ORX47367.1"/>
    <property type="molecule type" value="Genomic_DNA"/>
</dbReference>
<dbReference type="Pfam" id="PF13649">
    <property type="entry name" value="Methyltransf_25"/>
    <property type="match status" value="1"/>
</dbReference>
<evidence type="ECO:0000313" key="2">
    <source>
        <dbReference type="EMBL" id="ORX47367.1"/>
    </source>
</evidence>
<dbReference type="InterPro" id="IPR029063">
    <property type="entry name" value="SAM-dependent_MTases_sf"/>
</dbReference>
<accession>A0A1Y1V4X3</accession>
<dbReference type="OrthoDB" id="66144at2759"/>
<keyword evidence="2" id="KW-0489">Methyltransferase</keyword>
<organism evidence="2 3">
    <name type="scientific">Piromyces finnis</name>
    <dbReference type="NCBI Taxonomy" id="1754191"/>
    <lineage>
        <taxon>Eukaryota</taxon>
        <taxon>Fungi</taxon>
        <taxon>Fungi incertae sedis</taxon>
        <taxon>Chytridiomycota</taxon>
        <taxon>Chytridiomycota incertae sedis</taxon>
        <taxon>Neocallimastigomycetes</taxon>
        <taxon>Neocallimastigales</taxon>
        <taxon>Neocallimastigaceae</taxon>
        <taxon>Piromyces</taxon>
    </lineage>
</organism>
<dbReference type="Gene3D" id="3.40.50.150">
    <property type="entry name" value="Vaccinia Virus protein VP39"/>
    <property type="match status" value="1"/>
</dbReference>
<reference evidence="2 3" key="1">
    <citation type="submission" date="2016-08" db="EMBL/GenBank/DDBJ databases">
        <title>Genomes of anaerobic fungi encode conserved fungal cellulosomes for biomass hydrolysis.</title>
        <authorList>
            <consortium name="DOE Joint Genome Institute"/>
            <person name="Haitjema C.H."/>
            <person name="Gilmore S.P."/>
            <person name="Henske J.K."/>
            <person name="Solomon K.V."/>
            <person name="De Groot R."/>
            <person name="Kuo A."/>
            <person name="Mondo S.J."/>
            <person name="Salamov A.A."/>
            <person name="Labutti K."/>
            <person name="Zhao Z."/>
            <person name="Chiniquy J."/>
            <person name="Barry K."/>
            <person name="Brewer H.M."/>
            <person name="Purvine S.O."/>
            <person name="Wright A.T."/>
            <person name="Boxma B."/>
            <person name="Van Alen T."/>
            <person name="Hackstein J.H."/>
            <person name="Baker S.E."/>
            <person name="Grigoriev I.V."/>
            <person name="O'Malley M.A."/>
        </authorList>
    </citation>
    <scope>NUCLEOTIDE SEQUENCE [LARGE SCALE GENOMIC DNA]</scope>
    <source>
        <strain evidence="3">finn</strain>
    </source>
</reference>
<keyword evidence="3" id="KW-1185">Reference proteome</keyword>
<evidence type="ECO:0000313" key="3">
    <source>
        <dbReference type="Proteomes" id="UP000193719"/>
    </source>
</evidence>
<proteinExistence type="predicted"/>
<dbReference type="GO" id="GO:0008168">
    <property type="term" value="F:methyltransferase activity"/>
    <property type="evidence" value="ECO:0007669"/>
    <property type="project" value="UniProtKB-KW"/>
</dbReference>
<name>A0A1Y1V4X3_9FUNG</name>
<sequence>MSAQTQSHYDYLADYYDWMTGDFETNFEETLKFFRNNNIHKPRNNGTVVDLGAGSGAQTIPLAILGYNVIAVDFCQKLLNILDERAKERNVQDKIHTICGDLLKFTEGTPENGVEMVVCMGDTLTQLGNMEEVKRLLIKISNALQPNGTIVLTFNNLADSEAENTLNKFIPMRNDDNTIFTCYMEFEKTHVKVHELLYIKQKIDPNQKEESQSSLYGPTPDKHQKWKLYQGWYKKVRLHYEDIWELLRKMGFQIKKFENRNGHITFIAQKEPEKDVMFDNLLLGLSNDNNNLEIEEERSINDLNTLIVENKDNNKKKINLDLEYSSSGRKLDDDSLPLSKKRKDH</sequence>
<dbReference type="Proteomes" id="UP000193719">
    <property type="component" value="Unassembled WGS sequence"/>
</dbReference>
<dbReference type="CDD" id="cd02440">
    <property type="entry name" value="AdoMet_MTases"/>
    <property type="match status" value="1"/>
</dbReference>
<evidence type="ECO:0000259" key="1">
    <source>
        <dbReference type="Pfam" id="PF13649"/>
    </source>
</evidence>
<gene>
    <name evidence="2" type="ORF">BCR36DRAFT_584874</name>
</gene>
<reference evidence="2 3" key="2">
    <citation type="submission" date="2016-08" db="EMBL/GenBank/DDBJ databases">
        <title>Pervasive Adenine N6-methylation of Active Genes in Fungi.</title>
        <authorList>
            <consortium name="DOE Joint Genome Institute"/>
            <person name="Mondo S.J."/>
            <person name="Dannebaum R.O."/>
            <person name="Kuo R.C."/>
            <person name="Labutti K."/>
            <person name="Haridas S."/>
            <person name="Kuo A."/>
            <person name="Salamov A."/>
            <person name="Ahrendt S.R."/>
            <person name="Lipzen A."/>
            <person name="Sullivan W."/>
            <person name="Andreopoulos W.B."/>
            <person name="Clum A."/>
            <person name="Lindquist E."/>
            <person name="Daum C."/>
            <person name="Ramamoorthy G.K."/>
            <person name="Gryganskyi A."/>
            <person name="Culley D."/>
            <person name="Magnuson J.K."/>
            <person name="James T.Y."/>
            <person name="O'Malley M.A."/>
            <person name="Stajich J.E."/>
            <person name="Spatafora J.W."/>
            <person name="Visel A."/>
            <person name="Grigoriev I.V."/>
        </authorList>
    </citation>
    <scope>NUCLEOTIDE SEQUENCE [LARGE SCALE GENOMIC DNA]</scope>
    <source>
        <strain evidence="3">finn</strain>
    </source>
</reference>
<keyword evidence="2" id="KW-0808">Transferase</keyword>
<dbReference type="SUPFAM" id="SSF53335">
    <property type="entry name" value="S-adenosyl-L-methionine-dependent methyltransferases"/>
    <property type="match status" value="1"/>
</dbReference>